<dbReference type="EMBL" id="CM051405">
    <property type="protein sequence ID" value="KAJ4705318.1"/>
    <property type="molecule type" value="Genomic_DNA"/>
</dbReference>
<keyword evidence="2" id="KW-1185">Reference proteome</keyword>
<sequence length="552" mass="62089">MACSYIDALQSSRKRKRKGETRNLGVSRFRVNLDGKKDGSQAGSMDLAEVEHIVPRRGKVIATLKKLRDDQESARVQRPGKNLGRKVVSRSSIGNPRVVLARLVEKKVVLLGAEVYYDGGKGRSRLAKGWIASGGIKCSCCNEVFTLTRFEAHAGSTNHRPAANIFLQDGRSLVDCQRQLVSGNKMTQGEGKRGNLLTRNSNRLENHELCCVCHSGGELICCDHCRSTYHRRCLCLKFVPVGNWFCPLCCCGICGELKFEQRTLHSLDDDAVRTCYQCEHKFHMGCIRKSKGGIKLKSQSKWFCSERCDYVFSGLHKLIGKPFSLGAKNLTWRLLKSLGSDHQDNDVSADSEFLKEMQRKLVAAVDVMHECFESAKDPYTGRDLVEDVIFNRRSEEKKLSYGGFYTVVLEMKGKIVSVATVRVYENVAEVPFVATRFKNRRHGMCQLMMGELEKQLIALGVESLILPSAPSVLTAWTTKFGFSKMTNYERSKYSSYSFLYFQDTIMCQKLLMKIPSADSCRLSQAGWCAATDPDRRFHCFSPVSVLKGEESE</sequence>
<proteinExistence type="predicted"/>
<organism evidence="1 2">
    <name type="scientific">Melia azedarach</name>
    <name type="common">Chinaberry tree</name>
    <dbReference type="NCBI Taxonomy" id="155640"/>
    <lineage>
        <taxon>Eukaryota</taxon>
        <taxon>Viridiplantae</taxon>
        <taxon>Streptophyta</taxon>
        <taxon>Embryophyta</taxon>
        <taxon>Tracheophyta</taxon>
        <taxon>Spermatophyta</taxon>
        <taxon>Magnoliopsida</taxon>
        <taxon>eudicotyledons</taxon>
        <taxon>Gunneridae</taxon>
        <taxon>Pentapetalae</taxon>
        <taxon>rosids</taxon>
        <taxon>malvids</taxon>
        <taxon>Sapindales</taxon>
        <taxon>Meliaceae</taxon>
        <taxon>Melia</taxon>
    </lineage>
</organism>
<comment type="caution">
    <text evidence="1">The sequence shown here is derived from an EMBL/GenBank/DDBJ whole genome shotgun (WGS) entry which is preliminary data.</text>
</comment>
<protein>
    <submittedName>
        <fullName evidence="1">Increased DNA methylation 1-like</fullName>
    </submittedName>
</protein>
<accession>A0ACC1X1W0</accession>
<dbReference type="Proteomes" id="UP001164539">
    <property type="component" value="Chromosome 12"/>
</dbReference>
<evidence type="ECO:0000313" key="1">
    <source>
        <dbReference type="EMBL" id="KAJ4705318.1"/>
    </source>
</evidence>
<name>A0ACC1X1W0_MELAZ</name>
<evidence type="ECO:0000313" key="2">
    <source>
        <dbReference type="Proteomes" id="UP001164539"/>
    </source>
</evidence>
<reference evidence="1 2" key="1">
    <citation type="journal article" date="2023" name="Science">
        <title>Complex scaffold remodeling in plant triterpene biosynthesis.</title>
        <authorList>
            <person name="De La Pena R."/>
            <person name="Hodgson H."/>
            <person name="Liu J.C."/>
            <person name="Stephenson M.J."/>
            <person name="Martin A.C."/>
            <person name="Owen C."/>
            <person name="Harkess A."/>
            <person name="Leebens-Mack J."/>
            <person name="Jimenez L.E."/>
            <person name="Osbourn A."/>
            <person name="Sattely E.S."/>
        </authorList>
    </citation>
    <scope>NUCLEOTIDE SEQUENCE [LARGE SCALE GENOMIC DNA]</scope>
    <source>
        <strain evidence="2">cv. JPN11</strain>
        <tissue evidence="1">Leaf</tissue>
    </source>
</reference>
<gene>
    <name evidence="1" type="ORF">OWV82_022110</name>
</gene>